<feature type="transmembrane region" description="Helical" evidence="6">
    <location>
        <begin position="190"/>
        <end position="208"/>
    </location>
</feature>
<keyword evidence="9" id="KW-1185">Reference proteome</keyword>
<dbReference type="InterPro" id="IPR003740">
    <property type="entry name" value="YitT"/>
</dbReference>
<feature type="transmembrane region" description="Helical" evidence="6">
    <location>
        <begin position="164"/>
        <end position="184"/>
    </location>
</feature>
<dbReference type="PIRSF" id="PIRSF006483">
    <property type="entry name" value="Membrane_protein_YitT"/>
    <property type="match status" value="1"/>
</dbReference>
<keyword evidence="4 6" id="KW-1133">Transmembrane helix</keyword>
<dbReference type="Pfam" id="PF02588">
    <property type="entry name" value="YitT_membrane"/>
    <property type="match status" value="1"/>
</dbReference>
<proteinExistence type="predicted"/>
<reference evidence="8" key="2">
    <citation type="journal article" date="2021" name="Sci. Rep.">
        <title>The distribution of antibiotic resistance genes in chicken gut microbiota commensals.</title>
        <authorList>
            <person name="Juricova H."/>
            <person name="Matiasovicova J."/>
            <person name="Kubasova T."/>
            <person name="Cejkova D."/>
            <person name="Rychlik I."/>
        </authorList>
    </citation>
    <scope>NUCLEOTIDE SEQUENCE</scope>
    <source>
        <strain evidence="8">An824</strain>
    </source>
</reference>
<dbReference type="InterPro" id="IPR019264">
    <property type="entry name" value="DUF2179"/>
</dbReference>
<dbReference type="AlphaFoldDB" id="A0A939B6P2"/>
<evidence type="ECO:0000256" key="1">
    <source>
        <dbReference type="ARBA" id="ARBA00004651"/>
    </source>
</evidence>
<dbReference type="EMBL" id="JACJJG010000006">
    <property type="protein sequence ID" value="MBM6672747.1"/>
    <property type="molecule type" value="Genomic_DNA"/>
</dbReference>
<dbReference type="InterPro" id="IPR015867">
    <property type="entry name" value="N-reg_PII/ATP_PRibTrfase_C"/>
</dbReference>
<keyword evidence="3 6" id="KW-0812">Transmembrane</keyword>
<feature type="domain" description="DUF2179" evidence="7">
    <location>
        <begin position="237"/>
        <end position="291"/>
    </location>
</feature>
<protein>
    <submittedName>
        <fullName evidence="8">YitT family protein</fullName>
    </submittedName>
</protein>
<dbReference type="InterPro" id="IPR051461">
    <property type="entry name" value="UPF0750_membrane"/>
</dbReference>
<comment type="subcellular location">
    <subcellularLocation>
        <location evidence="1">Cell membrane</location>
        <topology evidence="1">Multi-pass membrane protein</topology>
    </subcellularLocation>
</comment>
<keyword evidence="5 6" id="KW-0472">Membrane</keyword>
<evidence type="ECO:0000259" key="7">
    <source>
        <dbReference type="Pfam" id="PF10035"/>
    </source>
</evidence>
<dbReference type="GO" id="GO:0005886">
    <property type="term" value="C:plasma membrane"/>
    <property type="evidence" value="ECO:0007669"/>
    <property type="project" value="UniProtKB-SubCell"/>
</dbReference>
<name>A0A939B6P2_9BACT</name>
<evidence type="ECO:0000313" key="9">
    <source>
        <dbReference type="Proteomes" id="UP000706891"/>
    </source>
</evidence>
<feature type="transmembrane region" description="Helical" evidence="6">
    <location>
        <begin position="88"/>
        <end position="110"/>
    </location>
</feature>
<keyword evidence="2" id="KW-1003">Cell membrane</keyword>
<evidence type="ECO:0000256" key="3">
    <source>
        <dbReference type="ARBA" id="ARBA00022692"/>
    </source>
</evidence>
<evidence type="ECO:0000256" key="6">
    <source>
        <dbReference type="SAM" id="Phobius"/>
    </source>
</evidence>
<dbReference type="Proteomes" id="UP000706891">
    <property type="component" value="Unassembled WGS sequence"/>
</dbReference>
<dbReference type="PANTHER" id="PTHR33545:SF5">
    <property type="entry name" value="UPF0750 MEMBRANE PROTEIN YITT"/>
    <property type="match status" value="1"/>
</dbReference>
<evidence type="ECO:0000256" key="4">
    <source>
        <dbReference type="ARBA" id="ARBA00022989"/>
    </source>
</evidence>
<sequence length="298" mass="33138">MNKIKDITHLHIKMKKQAMKDLFFLCVGILMYSFGYTAFILPDQIVMGGASGIAALLFYGFKIPPALSIWGINIIMVIIAYRTLSKQFTVRTIIGVTILSAMIGALQPVFEAYPMVTAGEDKFMHLLIGGVLSGAGLGLVFAHNGSTGGTDIIIAMLNKYFHMNFGRAIQLIDTCIISSSYFLFHSMEPIVYGIAFTIIYSYVCDYVVNGSRQTMQFIIISKKYEQIADMINNKIHRGVTVVQGKGWYSKHDVDILIVLARKYESHGILTTIKIIDPEAIVSQTFCHGVFGEGFDKMK</sequence>
<dbReference type="Pfam" id="PF10035">
    <property type="entry name" value="DUF2179"/>
    <property type="match status" value="1"/>
</dbReference>
<evidence type="ECO:0000256" key="5">
    <source>
        <dbReference type="ARBA" id="ARBA00023136"/>
    </source>
</evidence>
<comment type="caution">
    <text evidence="8">The sequence shown here is derived from an EMBL/GenBank/DDBJ whole genome shotgun (WGS) entry which is preliminary data.</text>
</comment>
<dbReference type="CDD" id="cd16380">
    <property type="entry name" value="YitT_C"/>
    <property type="match status" value="1"/>
</dbReference>
<evidence type="ECO:0000313" key="8">
    <source>
        <dbReference type="EMBL" id="MBM6672747.1"/>
    </source>
</evidence>
<reference evidence="8" key="1">
    <citation type="submission" date="2020-08" db="EMBL/GenBank/DDBJ databases">
        <authorList>
            <person name="Cejkova D."/>
            <person name="Kubasova T."/>
            <person name="Jahodarova E."/>
            <person name="Rychlik I."/>
        </authorList>
    </citation>
    <scope>NUCLEOTIDE SEQUENCE</scope>
    <source>
        <strain evidence="8">An824</strain>
    </source>
</reference>
<evidence type="ECO:0000256" key="2">
    <source>
        <dbReference type="ARBA" id="ARBA00022475"/>
    </source>
</evidence>
<feature type="transmembrane region" description="Helical" evidence="6">
    <location>
        <begin position="122"/>
        <end position="143"/>
    </location>
</feature>
<accession>A0A939B6P2</accession>
<dbReference type="PANTHER" id="PTHR33545">
    <property type="entry name" value="UPF0750 MEMBRANE PROTEIN YITT-RELATED"/>
    <property type="match status" value="1"/>
</dbReference>
<dbReference type="RefSeq" id="WP_021947688.1">
    <property type="nucleotide sequence ID" value="NZ_JACJJG010000006.1"/>
</dbReference>
<feature type="transmembrane region" description="Helical" evidence="6">
    <location>
        <begin position="21"/>
        <end position="41"/>
    </location>
</feature>
<gene>
    <name evidence="8" type="ORF">H6A34_02465</name>
</gene>
<dbReference type="Gene3D" id="3.30.70.120">
    <property type="match status" value="1"/>
</dbReference>
<organism evidence="8 9">
    <name type="scientific">Marseilla massiliensis</name>
    <dbReference type="NCBI Taxonomy" id="1841864"/>
    <lineage>
        <taxon>Bacteria</taxon>
        <taxon>Pseudomonadati</taxon>
        <taxon>Bacteroidota</taxon>
        <taxon>Bacteroidia</taxon>
        <taxon>Bacteroidales</taxon>
        <taxon>Prevotellaceae</taxon>
        <taxon>Marseilla</taxon>
    </lineage>
</organism>
<feature type="transmembrane region" description="Helical" evidence="6">
    <location>
        <begin position="53"/>
        <end position="81"/>
    </location>
</feature>